<protein>
    <recommendedName>
        <fullName evidence="3">PH domain-containing protein</fullName>
    </recommendedName>
</protein>
<dbReference type="Proteomes" id="UP000472277">
    <property type="component" value="Chromosome 13"/>
</dbReference>
<dbReference type="InterPro" id="IPR011993">
    <property type="entry name" value="PH-like_dom_sf"/>
</dbReference>
<accession>A0A674A849</accession>
<name>A0A674A849_SALTR</name>
<dbReference type="AlphaFoldDB" id="A0A674A849"/>
<proteinExistence type="predicted"/>
<dbReference type="GeneTree" id="ENSGT00990000210712"/>
<reference evidence="1" key="1">
    <citation type="submission" date="2025-08" db="UniProtKB">
        <authorList>
            <consortium name="Ensembl"/>
        </authorList>
    </citation>
    <scope>IDENTIFICATION</scope>
</reference>
<evidence type="ECO:0000313" key="1">
    <source>
        <dbReference type="Ensembl" id="ENSSTUP00000055250.1"/>
    </source>
</evidence>
<dbReference type="InParanoid" id="A0A674A849"/>
<evidence type="ECO:0000313" key="2">
    <source>
        <dbReference type="Proteomes" id="UP000472277"/>
    </source>
</evidence>
<organism evidence="1 2">
    <name type="scientific">Salmo trutta</name>
    <name type="common">Brown trout</name>
    <dbReference type="NCBI Taxonomy" id="8032"/>
    <lineage>
        <taxon>Eukaryota</taxon>
        <taxon>Metazoa</taxon>
        <taxon>Chordata</taxon>
        <taxon>Craniata</taxon>
        <taxon>Vertebrata</taxon>
        <taxon>Euteleostomi</taxon>
        <taxon>Actinopterygii</taxon>
        <taxon>Neopterygii</taxon>
        <taxon>Teleostei</taxon>
        <taxon>Protacanthopterygii</taxon>
        <taxon>Salmoniformes</taxon>
        <taxon>Salmonidae</taxon>
        <taxon>Salmoninae</taxon>
        <taxon>Salmo</taxon>
    </lineage>
</organism>
<dbReference type="SUPFAM" id="SSF50729">
    <property type="entry name" value="PH domain-like"/>
    <property type="match status" value="1"/>
</dbReference>
<dbReference type="Ensembl" id="ENSSTUT00000057798.1">
    <property type="protein sequence ID" value="ENSSTUP00000055250.1"/>
    <property type="gene ID" value="ENSSTUG00000023449.1"/>
</dbReference>
<dbReference type="Gene3D" id="2.30.29.30">
    <property type="entry name" value="Pleckstrin-homology domain (PH domain)/Phosphotyrosine-binding domain (PTB)"/>
    <property type="match status" value="1"/>
</dbReference>
<dbReference type="OMA" id="LKQGLMI"/>
<evidence type="ECO:0008006" key="3">
    <source>
        <dbReference type="Google" id="ProtNLM"/>
    </source>
</evidence>
<reference evidence="1" key="2">
    <citation type="submission" date="2025-09" db="UniProtKB">
        <authorList>
            <consortium name="Ensembl"/>
        </authorList>
    </citation>
    <scope>IDENTIFICATION</scope>
</reference>
<keyword evidence="2" id="KW-1185">Reference proteome</keyword>
<sequence>MSDNLLEEIFIKRSQQKKKTSPLNFKERLFILTPDKIAYYDNDLDKGVCTVSLPCSHKYRLQYLLTTGIQ</sequence>